<gene>
    <name evidence="2" type="primary">Acey_s0013.g2156</name>
    <name evidence="2" type="ORF">Y032_0013g2156</name>
</gene>
<protein>
    <submittedName>
        <fullName evidence="2">Uncharacterized protein</fullName>
    </submittedName>
</protein>
<evidence type="ECO:0000256" key="1">
    <source>
        <dbReference type="SAM" id="MobiDB-lite"/>
    </source>
</evidence>
<name>A0A016VBS0_9BILA</name>
<dbReference type="EMBL" id="JARK01001349">
    <property type="protein sequence ID" value="EYC24885.1"/>
    <property type="molecule type" value="Genomic_DNA"/>
</dbReference>
<comment type="caution">
    <text evidence="2">The sequence shown here is derived from an EMBL/GenBank/DDBJ whole genome shotgun (WGS) entry which is preliminary data.</text>
</comment>
<feature type="region of interest" description="Disordered" evidence="1">
    <location>
        <begin position="1"/>
        <end position="44"/>
    </location>
</feature>
<evidence type="ECO:0000313" key="3">
    <source>
        <dbReference type="Proteomes" id="UP000024635"/>
    </source>
</evidence>
<feature type="compositionally biased region" description="Polar residues" evidence="1">
    <location>
        <begin position="1"/>
        <end position="11"/>
    </location>
</feature>
<proteinExistence type="predicted"/>
<evidence type="ECO:0000313" key="2">
    <source>
        <dbReference type="EMBL" id="EYC24885.1"/>
    </source>
</evidence>
<reference evidence="3" key="1">
    <citation type="journal article" date="2015" name="Nat. Genet.">
        <title>The genome and transcriptome of the zoonotic hookworm Ancylostoma ceylanicum identify infection-specific gene families.</title>
        <authorList>
            <person name="Schwarz E.M."/>
            <person name="Hu Y."/>
            <person name="Antoshechkin I."/>
            <person name="Miller M.M."/>
            <person name="Sternberg P.W."/>
            <person name="Aroian R.V."/>
        </authorList>
    </citation>
    <scope>NUCLEOTIDE SEQUENCE</scope>
    <source>
        <strain evidence="3">HY135</strain>
    </source>
</reference>
<dbReference type="Proteomes" id="UP000024635">
    <property type="component" value="Unassembled WGS sequence"/>
</dbReference>
<organism evidence="2 3">
    <name type="scientific">Ancylostoma ceylanicum</name>
    <dbReference type="NCBI Taxonomy" id="53326"/>
    <lineage>
        <taxon>Eukaryota</taxon>
        <taxon>Metazoa</taxon>
        <taxon>Ecdysozoa</taxon>
        <taxon>Nematoda</taxon>
        <taxon>Chromadorea</taxon>
        <taxon>Rhabditida</taxon>
        <taxon>Rhabditina</taxon>
        <taxon>Rhabditomorpha</taxon>
        <taxon>Strongyloidea</taxon>
        <taxon>Ancylostomatidae</taxon>
        <taxon>Ancylostomatinae</taxon>
        <taxon>Ancylostoma</taxon>
    </lineage>
</organism>
<keyword evidence="3" id="KW-1185">Reference proteome</keyword>
<accession>A0A016VBS0</accession>
<dbReference type="AlphaFoldDB" id="A0A016VBS0"/>
<sequence length="84" mass="9455">MNLSELEQEQGQLDKSENWNVKIRRQSERNGEDGASGPSHFSYARDGALPNMGQLVEHAFLNLARIAINTDLEIPLQLGKKTDY</sequence>